<gene>
    <name evidence="3" type="ORF">CNE99_06820</name>
</gene>
<evidence type="ECO:0000313" key="4">
    <source>
        <dbReference type="Proteomes" id="UP000219327"/>
    </source>
</evidence>
<protein>
    <submittedName>
        <fullName evidence="3">SAM-dependent methyltransferase</fullName>
    </submittedName>
</protein>
<feature type="domain" description="Methyltransferase" evidence="2">
    <location>
        <begin position="29"/>
        <end position="123"/>
    </location>
</feature>
<sequence>MQLKGPETQPVQNETEVITRMLPLAAATILELGCGGAEKTRWIAENTDVAQIVAAEVDEQQHAKNLKVIDLPKVRFCAYGAEGIDESDASFDAVLMFKSLHHVPVGLMEKAFSEIHRVLKPGGWLYVSEPVFAGAFNEIMRLFHDEEHVRQQAFNAIERAVGQGNFDLTEEYFFKNEIKMQSWEHYERNILGVTHTNHNLSDDLVETVKSRFLAARNDAGFVFEIPNRVDLLRRQEA</sequence>
<evidence type="ECO:0000256" key="1">
    <source>
        <dbReference type="ARBA" id="ARBA00022679"/>
    </source>
</evidence>
<dbReference type="Pfam" id="PF13649">
    <property type="entry name" value="Methyltransf_25"/>
    <property type="match status" value="1"/>
</dbReference>
<name>A0A2A5WQS0_9GAMM</name>
<evidence type="ECO:0000259" key="2">
    <source>
        <dbReference type="Pfam" id="PF13649"/>
    </source>
</evidence>
<keyword evidence="3" id="KW-0489">Methyltransferase</keyword>
<dbReference type="CDD" id="cd02440">
    <property type="entry name" value="AdoMet_MTases"/>
    <property type="match status" value="1"/>
</dbReference>
<dbReference type="Gene3D" id="3.40.50.150">
    <property type="entry name" value="Vaccinia Virus protein VP39"/>
    <property type="match status" value="1"/>
</dbReference>
<organism evidence="3 4">
    <name type="scientific">OM182 bacterium MED-G24</name>
    <dbReference type="NCBI Taxonomy" id="1986255"/>
    <lineage>
        <taxon>Bacteria</taxon>
        <taxon>Pseudomonadati</taxon>
        <taxon>Pseudomonadota</taxon>
        <taxon>Gammaproteobacteria</taxon>
        <taxon>OMG group</taxon>
        <taxon>OM182 clade</taxon>
    </lineage>
</organism>
<dbReference type="AlphaFoldDB" id="A0A2A5WQS0"/>
<dbReference type="PANTHER" id="PTHR43861">
    <property type="entry name" value="TRANS-ACONITATE 2-METHYLTRANSFERASE-RELATED"/>
    <property type="match status" value="1"/>
</dbReference>
<reference evidence="3 4" key="1">
    <citation type="submission" date="2017-08" db="EMBL/GenBank/DDBJ databases">
        <title>Fine stratification of microbial communities through a metagenomic profile of the photic zone.</title>
        <authorList>
            <person name="Haro-Moreno J.M."/>
            <person name="Lopez-Perez M."/>
            <person name="De La Torre J."/>
            <person name="Picazo A."/>
            <person name="Camacho A."/>
            <person name="Rodriguez-Valera F."/>
        </authorList>
    </citation>
    <scope>NUCLEOTIDE SEQUENCE [LARGE SCALE GENOMIC DNA]</scope>
    <source>
        <strain evidence="3">MED-G24</strain>
    </source>
</reference>
<accession>A0A2A5WQS0</accession>
<dbReference type="InterPro" id="IPR041698">
    <property type="entry name" value="Methyltransf_25"/>
</dbReference>
<dbReference type="GO" id="GO:0008168">
    <property type="term" value="F:methyltransferase activity"/>
    <property type="evidence" value="ECO:0007669"/>
    <property type="project" value="UniProtKB-KW"/>
</dbReference>
<dbReference type="GO" id="GO:0032259">
    <property type="term" value="P:methylation"/>
    <property type="evidence" value="ECO:0007669"/>
    <property type="project" value="UniProtKB-KW"/>
</dbReference>
<comment type="caution">
    <text evidence="3">The sequence shown here is derived from an EMBL/GenBank/DDBJ whole genome shotgun (WGS) entry which is preliminary data.</text>
</comment>
<dbReference type="PANTHER" id="PTHR43861:SF3">
    <property type="entry name" value="PUTATIVE (AFU_ORTHOLOGUE AFUA_2G14390)-RELATED"/>
    <property type="match status" value="1"/>
</dbReference>
<evidence type="ECO:0000313" key="3">
    <source>
        <dbReference type="EMBL" id="PDH38633.1"/>
    </source>
</evidence>
<dbReference type="EMBL" id="NTKD01000035">
    <property type="protein sequence ID" value="PDH38633.1"/>
    <property type="molecule type" value="Genomic_DNA"/>
</dbReference>
<dbReference type="Proteomes" id="UP000219327">
    <property type="component" value="Unassembled WGS sequence"/>
</dbReference>
<keyword evidence="1 3" id="KW-0808">Transferase</keyword>
<dbReference type="SUPFAM" id="SSF53335">
    <property type="entry name" value="S-adenosyl-L-methionine-dependent methyltransferases"/>
    <property type="match status" value="1"/>
</dbReference>
<proteinExistence type="predicted"/>
<dbReference type="InterPro" id="IPR029063">
    <property type="entry name" value="SAM-dependent_MTases_sf"/>
</dbReference>